<evidence type="ECO:0000313" key="2">
    <source>
        <dbReference type="Proteomes" id="UP000316298"/>
    </source>
</evidence>
<keyword evidence="2" id="KW-1185">Reference proteome</keyword>
<dbReference type="EMBL" id="VFMM01000003">
    <property type="protein sequence ID" value="TQJ06580.1"/>
    <property type="molecule type" value="Genomic_DNA"/>
</dbReference>
<dbReference type="AlphaFoldDB" id="A0A542DU00"/>
<name>A0A542DU00_9ACTN</name>
<sequence>MTTHDLVVGRADPKMFGPAAQVLEHGESATRVFPEL</sequence>
<dbReference type="Proteomes" id="UP000316298">
    <property type="component" value="Unassembled WGS sequence"/>
</dbReference>
<evidence type="ECO:0000313" key="1">
    <source>
        <dbReference type="EMBL" id="TQJ06580.1"/>
    </source>
</evidence>
<proteinExistence type="predicted"/>
<comment type="caution">
    <text evidence="1">The sequence shown here is derived from an EMBL/GenBank/DDBJ whole genome shotgun (WGS) entry which is preliminary data.</text>
</comment>
<accession>A0A542DU00</accession>
<gene>
    <name evidence="1" type="ORF">FB475_6245</name>
</gene>
<reference evidence="1 2" key="1">
    <citation type="submission" date="2019-06" db="EMBL/GenBank/DDBJ databases">
        <title>Sequencing the genomes of 1000 actinobacteria strains.</title>
        <authorList>
            <person name="Klenk H.-P."/>
        </authorList>
    </citation>
    <scope>NUCLEOTIDE SEQUENCE [LARGE SCALE GENOMIC DNA]</scope>
    <source>
        <strain evidence="1 2">DSM 17305</strain>
    </source>
</reference>
<protein>
    <submittedName>
        <fullName evidence="1">Uncharacterized protein</fullName>
    </submittedName>
</protein>
<organism evidence="1 2">
    <name type="scientific">Kribbella jejuensis</name>
    <dbReference type="NCBI Taxonomy" id="236068"/>
    <lineage>
        <taxon>Bacteria</taxon>
        <taxon>Bacillati</taxon>
        <taxon>Actinomycetota</taxon>
        <taxon>Actinomycetes</taxon>
        <taxon>Propionibacteriales</taxon>
        <taxon>Kribbellaceae</taxon>
        <taxon>Kribbella</taxon>
    </lineage>
</organism>